<keyword evidence="11" id="KW-1185">Reference proteome</keyword>
<keyword evidence="6" id="KW-0902">Two-component regulatory system</keyword>
<feature type="domain" description="PAS" evidence="8">
    <location>
        <begin position="210"/>
        <end position="269"/>
    </location>
</feature>
<dbReference type="PROSITE" id="PS50109">
    <property type="entry name" value="HIS_KIN"/>
    <property type="match status" value="1"/>
</dbReference>
<dbReference type="PRINTS" id="PR00344">
    <property type="entry name" value="BCTRLSENSOR"/>
</dbReference>
<dbReference type="FunFam" id="3.30.565.10:FF:000006">
    <property type="entry name" value="Sensor histidine kinase WalK"/>
    <property type="match status" value="1"/>
</dbReference>
<dbReference type="InterPro" id="IPR005467">
    <property type="entry name" value="His_kinase_dom"/>
</dbReference>
<dbReference type="InterPro" id="IPR052162">
    <property type="entry name" value="Sensor_kinase/Photoreceptor"/>
</dbReference>
<sequence>MIADVRADPLTAGRAAAFERHGVRASLGVPLLRDGAWVGVLILAHGEPRDWRDDLDIVRTATERIWLAYEHARLLRDLRDREERLSFSLDAAAAGSWDWDIPSGAVVWSLQNYALYERAPAAGPLAYADWELCLHPDDRAHTNAAIQAVVDGRAPEFRSEFRVLRADGSLRWLLGLGRVERASDGTARRMSGINIDITARKHAEANLYERESLFRALATVSPVGIFRTDADGNCIYVNERWSQISGLSLDEALGMGWANGVFPEDRAAVFTGWVEASRAQRPFVAEYRFFSKGSGTVTWVLGQAVAETNAAGQVTGYVGTLTDITERKQTEEALRENRAFLRRITSIAPTILYIYDLREARNVWINDSMFATLGYTPADVAAMGPDLLGQLLHHADVERYVAHLEHLRQLLPDQMAEFEYRMRHKDGSWRWLASREMVYMRDDTGPVTQIIGAAYDVTERRQAEYERAQLLEREQQARRAAQDAVDIRDAFLSIAAHELKNPLTTLLGNAQLLRRRADRAGTYAERDVRIFSSIAEQATRMNQLIAALLDSSRLETGQLHIVPAPLDLVALVQRVLDELVSTLEQHHLSWQAPAQQIVISGDELRLTQVLQNLLGNAIKYSPQGGTITVQAGQDAATGWVAIRDQGLGIPAEAIPQLFRRFFRAENVTQQRISGIGVGLYVVHEIVTLHGGRVEVESQEGRGSTFTVRLPLAQADAAARFSP</sequence>
<reference evidence="10 11" key="1">
    <citation type="submission" date="2015-09" db="EMBL/GenBank/DDBJ databases">
        <title>Draft genome sequence of Kouleothrix aurantiaca JCM 19913.</title>
        <authorList>
            <person name="Hemp J."/>
        </authorList>
    </citation>
    <scope>NUCLEOTIDE SEQUENCE [LARGE SCALE GENOMIC DNA]</scope>
    <source>
        <strain evidence="10 11">COM-B</strain>
    </source>
</reference>
<keyword evidence="5" id="KW-0418">Kinase</keyword>
<proteinExistence type="predicted"/>
<dbReference type="InterPro" id="IPR000014">
    <property type="entry name" value="PAS"/>
</dbReference>
<evidence type="ECO:0000259" key="9">
    <source>
        <dbReference type="PROSITE" id="PS50113"/>
    </source>
</evidence>
<dbReference type="NCBIfam" id="TIGR00229">
    <property type="entry name" value="sensory_box"/>
    <property type="match status" value="3"/>
</dbReference>
<feature type="domain" description="Histidine kinase" evidence="7">
    <location>
        <begin position="494"/>
        <end position="713"/>
    </location>
</feature>
<feature type="domain" description="PAS" evidence="8">
    <location>
        <begin position="337"/>
        <end position="414"/>
    </location>
</feature>
<dbReference type="EC" id="2.7.13.3" evidence="2"/>
<dbReference type="SMART" id="SM00387">
    <property type="entry name" value="HATPase_c"/>
    <property type="match status" value="1"/>
</dbReference>
<feature type="domain" description="PAC" evidence="9">
    <location>
        <begin position="157"/>
        <end position="209"/>
    </location>
</feature>
<dbReference type="Gene3D" id="3.30.450.20">
    <property type="entry name" value="PAS domain"/>
    <property type="match status" value="3"/>
</dbReference>
<dbReference type="Gene3D" id="3.30.450.40">
    <property type="match status" value="1"/>
</dbReference>
<dbReference type="PANTHER" id="PTHR43304">
    <property type="entry name" value="PHYTOCHROME-LIKE PROTEIN CPH1"/>
    <property type="match status" value="1"/>
</dbReference>
<dbReference type="InterPro" id="IPR035965">
    <property type="entry name" value="PAS-like_dom_sf"/>
</dbReference>
<dbReference type="CDD" id="cd00075">
    <property type="entry name" value="HATPase"/>
    <property type="match status" value="1"/>
</dbReference>
<dbReference type="SUPFAM" id="SSF47384">
    <property type="entry name" value="Homodimeric domain of signal transducing histidine kinase"/>
    <property type="match status" value="1"/>
</dbReference>
<dbReference type="Gene3D" id="2.10.70.100">
    <property type="match status" value="1"/>
</dbReference>
<dbReference type="InterPro" id="IPR004358">
    <property type="entry name" value="Sig_transdc_His_kin-like_C"/>
</dbReference>
<dbReference type="InterPro" id="IPR013655">
    <property type="entry name" value="PAS_fold_3"/>
</dbReference>
<dbReference type="InterPro" id="IPR003018">
    <property type="entry name" value="GAF"/>
</dbReference>
<evidence type="ECO:0000259" key="7">
    <source>
        <dbReference type="PROSITE" id="PS50109"/>
    </source>
</evidence>
<evidence type="ECO:0000256" key="5">
    <source>
        <dbReference type="ARBA" id="ARBA00022777"/>
    </source>
</evidence>
<dbReference type="Pfam" id="PF08447">
    <property type="entry name" value="PAS_3"/>
    <property type="match status" value="3"/>
</dbReference>
<evidence type="ECO:0000259" key="8">
    <source>
        <dbReference type="PROSITE" id="PS50112"/>
    </source>
</evidence>
<dbReference type="InterPro" id="IPR029016">
    <property type="entry name" value="GAF-like_dom_sf"/>
</dbReference>
<comment type="catalytic activity">
    <reaction evidence="1">
        <text>ATP + protein L-histidine = ADP + protein N-phospho-L-histidine.</text>
        <dbReference type="EC" id="2.7.13.3"/>
    </reaction>
</comment>
<dbReference type="InterPro" id="IPR036097">
    <property type="entry name" value="HisK_dim/P_sf"/>
</dbReference>
<dbReference type="Pfam" id="PF02518">
    <property type="entry name" value="HATPase_c"/>
    <property type="match status" value="1"/>
</dbReference>
<evidence type="ECO:0000256" key="4">
    <source>
        <dbReference type="ARBA" id="ARBA00022679"/>
    </source>
</evidence>
<dbReference type="SUPFAM" id="SSF55781">
    <property type="entry name" value="GAF domain-like"/>
    <property type="match status" value="1"/>
</dbReference>
<dbReference type="SMART" id="SM00091">
    <property type="entry name" value="PAS"/>
    <property type="match status" value="3"/>
</dbReference>
<dbReference type="InterPro" id="IPR000700">
    <property type="entry name" value="PAS-assoc_C"/>
</dbReference>
<dbReference type="Gene3D" id="1.10.287.130">
    <property type="match status" value="1"/>
</dbReference>
<dbReference type="CDD" id="cd00082">
    <property type="entry name" value="HisKA"/>
    <property type="match status" value="1"/>
</dbReference>
<dbReference type="PANTHER" id="PTHR43304:SF1">
    <property type="entry name" value="PAC DOMAIN-CONTAINING PROTEIN"/>
    <property type="match status" value="1"/>
</dbReference>
<dbReference type="AlphaFoldDB" id="A0A0P9D8U1"/>
<evidence type="ECO:0000256" key="6">
    <source>
        <dbReference type="ARBA" id="ARBA00023012"/>
    </source>
</evidence>
<protein>
    <recommendedName>
        <fullName evidence="2">histidine kinase</fullName>
        <ecNumber evidence="2">2.7.13.3</ecNumber>
    </recommendedName>
</protein>
<keyword evidence="3" id="KW-0597">Phosphoprotein</keyword>
<feature type="domain" description="PAC" evidence="9">
    <location>
        <begin position="283"/>
        <end position="336"/>
    </location>
</feature>
<dbReference type="CDD" id="cd00130">
    <property type="entry name" value="PAS"/>
    <property type="match status" value="2"/>
</dbReference>
<gene>
    <name evidence="10" type="ORF">SE17_18885</name>
</gene>
<dbReference type="PROSITE" id="PS50113">
    <property type="entry name" value="PAC"/>
    <property type="match status" value="3"/>
</dbReference>
<dbReference type="SUPFAM" id="SSF55785">
    <property type="entry name" value="PYP-like sensor domain (PAS domain)"/>
    <property type="match status" value="3"/>
</dbReference>
<dbReference type="InterPro" id="IPR003594">
    <property type="entry name" value="HATPase_dom"/>
</dbReference>
<evidence type="ECO:0000256" key="2">
    <source>
        <dbReference type="ARBA" id="ARBA00012438"/>
    </source>
</evidence>
<dbReference type="PROSITE" id="PS50112">
    <property type="entry name" value="PAS"/>
    <property type="match status" value="2"/>
</dbReference>
<accession>A0A0P9D8U1</accession>
<dbReference type="InterPro" id="IPR003661">
    <property type="entry name" value="HisK_dim/P_dom"/>
</dbReference>
<dbReference type="SMART" id="SM00086">
    <property type="entry name" value="PAC"/>
    <property type="match status" value="3"/>
</dbReference>
<organism evidence="10 11">
    <name type="scientific">Kouleothrix aurantiaca</name>
    <dbReference type="NCBI Taxonomy" id="186479"/>
    <lineage>
        <taxon>Bacteria</taxon>
        <taxon>Bacillati</taxon>
        <taxon>Chloroflexota</taxon>
        <taxon>Chloroflexia</taxon>
        <taxon>Chloroflexales</taxon>
        <taxon>Roseiflexineae</taxon>
        <taxon>Roseiflexaceae</taxon>
        <taxon>Kouleothrix</taxon>
    </lineage>
</organism>
<feature type="domain" description="PAC" evidence="9">
    <location>
        <begin position="416"/>
        <end position="469"/>
    </location>
</feature>
<evidence type="ECO:0000256" key="1">
    <source>
        <dbReference type="ARBA" id="ARBA00000085"/>
    </source>
</evidence>
<dbReference type="SUPFAM" id="SSF55874">
    <property type="entry name" value="ATPase domain of HSP90 chaperone/DNA topoisomerase II/histidine kinase"/>
    <property type="match status" value="1"/>
</dbReference>
<dbReference type="InterPro" id="IPR036890">
    <property type="entry name" value="HATPase_C_sf"/>
</dbReference>
<dbReference type="GO" id="GO:0000155">
    <property type="term" value="F:phosphorelay sensor kinase activity"/>
    <property type="evidence" value="ECO:0007669"/>
    <property type="project" value="InterPro"/>
</dbReference>
<evidence type="ECO:0000256" key="3">
    <source>
        <dbReference type="ARBA" id="ARBA00022553"/>
    </source>
</evidence>
<name>A0A0P9D8U1_9CHLR</name>
<keyword evidence="4" id="KW-0808">Transferase</keyword>
<dbReference type="SMART" id="SM00388">
    <property type="entry name" value="HisKA"/>
    <property type="match status" value="1"/>
</dbReference>
<evidence type="ECO:0000313" key="10">
    <source>
        <dbReference type="EMBL" id="KPV51849.1"/>
    </source>
</evidence>
<dbReference type="Proteomes" id="UP000050509">
    <property type="component" value="Unassembled WGS sequence"/>
</dbReference>
<dbReference type="Pfam" id="PF01590">
    <property type="entry name" value="GAF"/>
    <property type="match status" value="1"/>
</dbReference>
<dbReference type="EMBL" id="LJCR01000752">
    <property type="protein sequence ID" value="KPV51849.1"/>
    <property type="molecule type" value="Genomic_DNA"/>
</dbReference>
<dbReference type="Pfam" id="PF00512">
    <property type="entry name" value="HisKA"/>
    <property type="match status" value="1"/>
</dbReference>
<dbReference type="Gene3D" id="3.30.565.10">
    <property type="entry name" value="Histidine kinase-like ATPase, C-terminal domain"/>
    <property type="match status" value="1"/>
</dbReference>
<evidence type="ECO:0000313" key="11">
    <source>
        <dbReference type="Proteomes" id="UP000050509"/>
    </source>
</evidence>
<comment type="caution">
    <text evidence="10">The sequence shown here is derived from an EMBL/GenBank/DDBJ whole genome shotgun (WGS) entry which is preliminary data.</text>
</comment>
<dbReference type="InterPro" id="IPR001610">
    <property type="entry name" value="PAC"/>
</dbReference>